<dbReference type="RefSeq" id="WP_201746369.1">
    <property type="nucleotide sequence ID" value="NZ_PEIB01000045.1"/>
</dbReference>
<gene>
    <name evidence="1" type="ORF">CS022_22610</name>
</gene>
<keyword evidence="2" id="KW-1185">Reference proteome</keyword>
<dbReference type="InterPro" id="IPR009493">
    <property type="entry name" value="P2_GpE"/>
</dbReference>
<sequence>MMEAWADINLVFGGGWPPSQMDSMPIDEFLHWHDIAIERNKNQHR</sequence>
<proteinExistence type="predicted"/>
<comment type="caution">
    <text evidence="1">The sequence shown here is derived from an EMBL/GenBank/DDBJ whole genome shotgun (WGS) entry which is preliminary data.</text>
</comment>
<dbReference type="AlphaFoldDB" id="A0A4Q0YIX9"/>
<accession>A0A4Q0YIX9</accession>
<protein>
    <submittedName>
        <fullName evidence="1">GpE family phage tail protein</fullName>
    </submittedName>
</protein>
<dbReference type="Pfam" id="PF06528">
    <property type="entry name" value="Phage_P2_GpE"/>
    <property type="match status" value="1"/>
</dbReference>
<dbReference type="Proteomes" id="UP000290287">
    <property type="component" value="Unassembled WGS sequence"/>
</dbReference>
<evidence type="ECO:0000313" key="1">
    <source>
        <dbReference type="EMBL" id="RXJ70660.1"/>
    </source>
</evidence>
<reference evidence="1 2" key="1">
    <citation type="submission" date="2017-10" db="EMBL/GenBank/DDBJ databases">
        <title>Nyctiphanis sp. nov., isolated from the stomach of the euphausiid Nyctiphanes simplex (Hansen, 1911) in the Gulf of California.</title>
        <authorList>
            <person name="Gomez-Gil B."/>
            <person name="Aguilar-Mendez M."/>
            <person name="Lopez-Cortes A."/>
            <person name="Gomez-Gutierrez J."/>
            <person name="Roque A."/>
            <person name="Lang E."/>
            <person name="Gonzalez-Castillo A."/>
        </authorList>
    </citation>
    <scope>NUCLEOTIDE SEQUENCE [LARGE SCALE GENOMIC DNA]</scope>
    <source>
        <strain evidence="1 2">CAIM 600</strain>
    </source>
</reference>
<organism evidence="1 2">
    <name type="scientific">Veronia nyctiphanis</name>
    <dbReference type="NCBI Taxonomy" id="1278244"/>
    <lineage>
        <taxon>Bacteria</taxon>
        <taxon>Pseudomonadati</taxon>
        <taxon>Pseudomonadota</taxon>
        <taxon>Gammaproteobacteria</taxon>
        <taxon>Vibrionales</taxon>
        <taxon>Vibrionaceae</taxon>
        <taxon>Veronia</taxon>
    </lineage>
</organism>
<dbReference type="EMBL" id="PEIB01000045">
    <property type="protein sequence ID" value="RXJ70660.1"/>
    <property type="molecule type" value="Genomic_DNA"/>
</dbReference>
<evidence type="ECO:0000313" key="2">
    <source>
        <dbReference type="Proteomes" id="UP000290287"/>
    </source>
</evidence>
<name>A0A4Q0YIX9_9GAMM</name>